<dbReference type="WBParaSite" id="sdigi.contig46.g2855.t1">
    <property type="protein sequence ID" value="sdigi.contig46.g2855.t1"/>
    <property type="gene ID" value="sdigi.contig46.g2855"/>
</dbReference>
<dbReference type="GO" id="GO:0000976">
    <property type="term" value="F:transcription cis-regulatory region binding"/>
    <property type="evidence" value="ECO:0007669"/>
    <property type="project" value="TreeGrafter"/>
</dbReference>
<dbReference type="SMART" id="SM00248">
    <property type="entry name" value="ANK"/>
    <property type="match status" value="11"/>
</dbReference>
<sequence>MTLSRWHCRSYYTSLATTSCKFNPSCISNLEIDGQGDIPLLNIRSIPSTENLNQEFCRIPSLGPSRDEGFRPSNSQENSSNNHLSAIRSVITGDTTRLLHLIAMLKVSANAASSQGITLLHWAAINDNVDVARLLLSLGADFRLTTMKGHSVLHSAVYNGAANCLKLFLKIFLEPKSMILLGFIMKHLGWLVVEEMLQQRNKSNRTPVHVACLWKSVEVVNLLLTDNLDKIVAKTYNSKKRNVAIALRETSKRTLFWRIGRGTILHEMATMKCNFSCSTENLSSLKYGDELEALKVKMYLLDWCSTIETSTKRCPKCDEAQLKVVKIILRCCPELFVMRDVLGQTALMCAVIDGAVALTQAFLIYKSDKESVDPDFRTVLHHAAARGKLHEVRLLLECGASIKKQDSCGATPMHYAAIGGFCSTLELLYKASKYTDELRTNNGHNAFMWAAMNGTDISIRTMIDVSPGVSEEDCDKQGCNALHLAAAGDHIEVINTLLTHEWDAEKRNKLGETPLLVAVKNGSTRAVRRLLQAGVDCYTQDKFNNTALHLAADSDSKMESLRQLLNYSSDSSLINVQNNTGQTALHCAAEHNAVQNSSNVNCYSAADNQTTLSLALEVKNYILASFLEKSGAMLASEIEDIAARMCDRWYRAQSMSRCCRHAAKCLNLQGPVFSDHRSNECLTALHTVL</sequence>
<accession>A0A915PVB2</accession>
<dbReference type="PROSITE" id="PS50297">
    <property type="entry name" value="ANK_REP_REGION"/>
    <property type="match status" value="4"/>
</dbReference>
<dbReference type="PANTHER" id="PTHR24193:SF121">
    <property type="entry name" value="ADA2A-CONTAINING COMPLEX COMPONENT 3, ISOFORM D"/>
    <property type="match status" value="1"/>
</dbReference>
<evidence type="ECO:0000313" key="4">
    <source>
        <dbReference type="Proteomes" id="UP000887581"/>
    </source>
</evidence>
<dbReference type="InterPro" id="IPR050663">
    <property type="entry name" value="Ankyrin-SOCS_Box"/>
</dbReference>
<protein>
    <submittedName>
        <fullName evidence="5">ANK_REP_REGION domain-containing protein</fullName>
    </submittedName>
</protein>
<dbReference type="GO" id="GO:0045944">
    <property type="term" value="P:positive regulation of transcription by RNA polymerase II"/>
    <property type="evidence" value="ECO:0007669"/>
    <property type="project" value="TreeGrafter"/>
</dbReference>
<dbReference type="Proteomes" id="UP000887581">
    <property type="component" value="Unplaced"/>
</dbReference>
<name>A0A915PVB2_9BILA</name>
<proteinExistence type="predicted"/>
<evidence type="ECO:0000256" key="3">
    <source>
        <dbReference type="PROSITE-ProRule" id="PRU00023"/>
    </source>
</evidence>
<dbReference type="AlphaFoldDB" id="A0A915PVB2"/>
<dbReference type="InterPro" id="IPR036770">
    <property type="entry name" value="Ankyrin_rpt-contain_sf"/>
</dbReference>
<dbReference type="PANTHER" id="PTHR24193">
    <property type="entry name" value="ANKYRIN REPEAT PROTEIN"/>
    <property type="match status" value="1"/>
</dbReference>
<dbReference type="GO" id="GO:0005634">
    <property type="term" value="C:nucleus"/>
    <property type="evidence" value="ECO:0007669"/>
    <property type="project" value="TreeGrafter"/>
</dbReference>
<dbReference type="InterPro" id="IPR002110">
    <property type="entry name" value="Ankyrin_rpt"/>
</dbReference>
<feature type="repeat" description="ANK" evidence="3">
    <location>
        <begin position="375"/>
        <end position="407"/>
    </location>
</feature>
<reference evidence="5" key="1">
    <citation type="submission" date="2022-11" db="UniProtKB">
        <authorList>
            <consortium name="WormBaseParasite"/>
        </authorList>
    </citation>
    <scope>IDENTIFICATION</scope>
</reference>
<dbReference type="SUPFAM" id="SSF48403">
    <property type="entry name" value="Ankyrin repeat"/>
    <property type="match status" value="3"/>
</dbReference>
<dbReference type="Gene3D" id="1.25.40.20">
    <property type="entry name" value="Ankyrin repeat-containing domain"/>
    <property type="match status" value="2"/>
</dbReference>
<keyword evidence="2 3" id="KW-0040">ANK repeat</keyword>
<keyword evidence="4" id="KW-1185">Reference proteome</keyword>
<evidence type="ECO:0000256" key="2">
    <source>
        <dbReference type="ARBA" id="ARBA00023043"/>
    </source>
</evidence>
<evidence type="ECO:0000256" key="1">
    <source>
        <dbReference type="ARBA" id="ARBA00022737"/>
    </source>
</evidence>
<evidence type="ECO:0000313" key="5">
    <source>
        <dbReference type="WBParaSite" id="sdigi.contig46.g2855.t1"/>
    </source>
</evidence>
<organism evidence="4 5">
    <name type="scientific">Setaria digitata</name>
    <dbReference type="NCBI Taxonomy" id="48799"/>
    <lineage>
        <taxon>Eukaryota</taxon>
        <taxon>Metazoa</taxon>
        <taxon>Ecdysozoa</taxon>
        <taxon>Nematoda</taxon>
        <taxon>Chromadorea</taxon>
        <taxon>Rhabditida</taxon>
        <taxon>Spirurina</taxon>
        <taxon>Spiruromorpha</taxon>
        <taxon>Filarioidea</taxon>
        <taxon>Setariidae</taxon>
        <taxon>Setaria</taxon>
    </lineage>
</organism>
<feature type="repeat" description="ANK" evidence="3">
    <location>
        <begin position="115"/>
        <end position="147"/>
    </location>
</feature>
<dbReference type="PROSITE" id="PS51257">
    <property type="entry name" value="PROKAR_LIPOPROTEIN"/>
    <property type="match status" value="1"/>
</dbReference>
<keyword evidence="1" id="KW-0677">Repeat</keyword>
<feature type="repeat" description="ANK" evidence="3">
    <location>
        <begin position="510"/>
        <end position="542"/>
    </location>
</feature>
<feature type="repeat" description="ANK" evidence="3">
    <location>
        <begin position="477"/>
        <end position="509"/>
    </location>
</feature>
<dbReference type="PROSITE" id="PS50088">
    <property type="entry name" value="ANK_REPEAT"/>
    <property type="match status" value="4"/>
</dbReference>
<dbReference type="Pfam" id="PF12796">
    <property type="entry name" value="Ank_2"/>
    <property type="match status" value="4"/>
</dbReference>